<feature type="domain" description="Glycosyltransferase RgtA/B/C/D-like" evidence="10">
    <location>
        <begin position="96"/>
        <end position="244"/>
    </location>
</feature>
<evidence type="ECO:0000256" key="9">
    <source>
        <dbReference type="SAM" id="Phobius"/>
    </source>
</evidence>
<feature type="transmembrane region" description="Helical" evidence="9">
    <location>
        <begin position="322"/>
        <end position="341"/>
    </location>
</feature>
<feature type="transmembrane region" description="Helical" evidence="9">
    <location>
        <begin position="208"/>
        <end position="226"/>
    </location>
</feature>
<keyword evidence="7 9" id="KW-0472">Membrane</keyword>
<dbReference type="GO" id="GO:0005886">
    <property type="term" value="C:plasma membrane"/>
    <property type="evidence" value="ECO:0007669"/>
    <property type="project" value="UniProtKB-SubCell"/>
</dbReference>
<dbReference type="GO" id="GO:0016763">
    <property type="term" value="F:pentosyltransferase activity"/>
    <property type="evidence" value="ECO:0007669"/>
    <property type="project" value="TreeGrafter"/>
</dbReference>
<dbReference type="InterPro" id="IPR038731">
    <property type="entry name" value="RgtA/B/C-like"/>
</dbReference>
<evidence type="ECO:0000256" key="6">
    <source>
        <dbReference type="ARBA" id="ARBA00022989"/>
    </source>
</evidence>
<dbReference type="PANTHER" id="PTHR33908:SF11">
    <property type="entry name" value="MEMBRANE PROTEIN"/>
    <property type="match status" value="1"/>
</dbReference>
<organism evidence="11 12">
    <name type="scientific">Streptacidiphilus jiangxiensis</name>
    <dbReference type="NCBI Taxonomy" id="235985"/>
    <lineage>
        <taxon>Bacteria</taxon>
        <taxon>Bacillati</taxon>
        <taxon>Actinomycetota</taxon>
        <taxon>Actinomycetes</taxon>
        <taxon>Kitasatosporales</taxon>
        <taxon>Streptomycetaceae</taxon>
        <taxon>Streptacidiphilus</taxon>
    </lineage>
</organism>
<dbReference type="OrthoDB" id="4909654at2"/>
<keyword evidence="3 11" id="KW-0328">Glycosyltransferase</keyword>
<keyword evidence="6 9" id="KW-1133">Transmembrane helix</keyword>
<evidence type="ECO:0000256" key="2">
    <source>
        <dbReference type="ARBA" id="ARBA00022475"/>
    </source>
</evidence>
<protein>
    <submittedName>
        <fullName evidence="11">Dolichyl-phosphate-mannose-protein mannosyltransferase</fullName>
    </submittedName>
</protein>
<reference evidence="12" key="1">
    <citation type="submission" date="2016-10" db="EMBL/GenBank/DDBJ databases">
        <authorList>
            <person name="Varghese N."/>
        </authorList>
    </citation>
    <scope>NUCLEOTIDE SEQUENCE [LARGE SCALE GENOMIC DNA]</scope>
    <source>
        <strain evidence="12">DSM 45096 / BCRC 16803 / CGMCC 4.1857 / CIP 109030 / JCM 12277 / KCTC 19219 / NBRC 100920 / 33214</strain>
    </source>
</reference>
<evidence type="ECO:0000313" key="12">
    <source>
        <dbReference type="Proteomes" id="UP000183015"/>
    </source>
</evidence>
<feature type="transmembrane region" description="Helical" evidence="9">
    <location>
        <begin position="347"/>
        <end position="368"/>
    </location>
</feature>
<dbReference type="EMBL" id="FOAZ01000003">
    <property type="protein sequence ID" value="SEK75163.1"/>
    <property type="molecule type" value="Genomic_DNA"/>
</dbReference>
<name>A0A1H7JKM3_STRJI</name>
<evidence type="ECO:0000256" key="5">
    <source>
        <dbReference type="ARBA" id="ARBA00022692"/>
    </source>
</evidence>
<dbReference type="GO" id="GO:0009103">
    <property type="term" value="P:lipopolysaccharide biosynthetic process"/>
    <property type="evidence" value="ECO:0007669"/>
    <property type="project" value="UniProtKB-ARBA"/>
</dbReference>
<feature type="transmembrane region" description="Helical" evidence="9">
    <location>
        <begin position="115"/>
        <end position="135"/>
    </location>
</feature>
<feature type="compositionally biased region" description="Low complexity" evidence="8">
    <location>
        <begin position="535"/>
        <end position="560"/>
    </location>
</feature>
<evidence type="ECO:0000256" key="4">
    <source>
        <dbReference type="ARBA" id="ARBA00022679"/>
    </source>
</evidence>
<dbReference type="Pfam" id="PF13231">
    <property type="entry name" value="PMT_2"/>
    <property type="match status" value="1"/>
</dbReference>
<evidence type="ECO:0000313" key="11">
    <source>
        <dbReference type="EMBL" id="SEK75163.1"/>
    </source>
</evidence>
<keyword evidence="12" id="KW-1185">Reference proteome</keyword>
<proteinExistence type="predicted"/>
<dbReference type="RefSeq" id="WP_052439163.1">
    <property type="nucleotide sequence ID" value="NZ_BBPN01000034.1"/>
</dbReference>
<feature type="transmembrane region" description="Helical" evidence="9">
    <location>
        <begin position="144"/>
        <end position="165"/>
    </location>
</feature>
<evidence type="ECO:0000256" key="7">
    <source>
        <dbReference type="ARBA" id="ARBA00023136"/>
    </source>
</evidence>
<gene>
    <name evidence="11" type="ORF">SAMN05414137_103342</name>
</gene>
<evidence type="ECO:0000256" key="8">
    <source>
        <dbReference type="SAM" id="MobiDB-lite"/>
    </source>
</evidence>
<evidence type="ECO:0000256" key="1">
    <source>
        <dbReference type="ARBA" id="ARBA00004651"/>
    </source>
</evidence>
<dbReference type="eggNOG" id="COG1807">
    <property type="taxonomic scope" value="Bacteria"/>
</dbReference>
<feature type="transmembrane region" description="Helical" evidence="9">
    <location>
        <begin position="42"/>
        <end position="58"/>
    </location>
</feature>
<keyword evidence="5 9" id="KW-0812">Transmembrane</keyword>
<evidence type="ECO:0000259" key="10">
    <source>
        <dbReference type="Pfam" id="PF13231"/>
    </source>
</evidence>
<evidence type="ECO:0000256" key="3">
    <source>
        <dbReference type="ARBA" id="ARBA00022676"/>
    </source>
</evidence>
<dbReference type="PANTHER" id="PTHR33908">
    <property type="entry name" value="MANNOSYLTRANSFERASE YKCB-RELATED"/>
    <property type="match status" value="1"/>
</dbReference>
<feature type="transmembrane region" description="Helical" evidence="9">
    <location>
        <begin position="279"/>
        <end position="301"/>
    </location>
</feature>
<dbReference type="InterPro" id="IPR050297">
    <property type="entry name" value="LipidA_mod_glycosyltrf_83"/>
</dbReference>
<keyword evidence="2" id="KW-1003">Cell membrane</keyword>
<feature type="region of interest" description="Disordered" evidence="8">
    <location>
        <begin position="522"/>
        <end position="560"/>
    </location>
</feature>
<dbReference type="AlphaFoldDB" id="A0A1H7JKM3"/>
<accession>A0A1H7JKM3</accession>
<feature type="compositionally biased region" description="Basic residues" evidence="8">
    <location>
        <begin position="525"/>
        <end position="534"/>
    </location>
</feature>
<sequence>MDTFTAPPFTAADHRVPYEIPEVPGTAWSAAPSRRRNRVSRLVLLAVLLIQAALSLRLRNTADAPEASTLVVGRAEVAHLLHGTAVSTDLVHRFPGAPWFYPLLAGFGESWDRVAGARLIGLVCALATTAVLYALTRRLFNERVGLFTAAAYAVLQSTVVLGFYASPDALAVLLVTTAAWVVVRTGRRNPLWVLAASVPAGLAVTAEYAALIVVPSLAVLTVLTAAKHHGWGASLLRGLLLLAPALGLLLPFGGTRRALTGLDGALTRHGGAAALDTLWLAGRLSGLFLLVALAGGVAYVARERMNEVPEAEYRHDSRLLRVLLVALLCGTALLVPLYQAAVGDGTALARHLALGLVFAAPLVGVGISRVTGAHFRNPQLGILLWVLTMALGVHQSSQQFQGWPDGSALLSTLDARVDGTGRYLTQVDGLGAYYLDRKTTPAQWVSAAVGLPTGQDATLAAVRSGSFQVVVLDSAVSGPASSGLAGALAASHKYTLLKEIHYLGAGGHVYTYRVYVLTPPAPKKAPVHTHRPKKTGTGTARTGTTKTGATRKPTKAPATH</sequence>
<dbReference type="STRING" id="235985.SAMN05414137_103342"/>
<feature type="transmembrane region" description="Helical" evidence="9">
    <location>
        <begin position="238"/>
        <end position="259"/>
    </location>
</feature>
<keyword evidence="4 11" id="KW-0808">Transferase</keyword>
<feature type="transmembrane region" description="Helical" evidence="9">
    <location>
        <begin position="380"/>
        <end position="397"/>
    </location>
</feature>
<dbReference type="Proteomes" id="UP000183015">
    <property type="component" value="Unassembled WGS sequence"/>
</dbReference>
<comment type="subcellular location">
    <subcellularLocation>
        <location evidence="1">Cell membrane</location>
        <topology evidence="1">Multi-pass membrane protein</topology>
    </subcellularLocation>
</comment>